<accession>A0A6I6DIQ7</accession>
<reference evidence="3" key="1">
    <citation type="journal article" date="2019" name="Microbiology">
        <title>Complete Genome Sequence of an Uncultured Bacterium of the Candidate Phylum Bipolaricaulota.</title>
        <authorList>
            <person name="Kadnikov V.V."/>
            <person name="Mardanov A.V."/>
            <person name="Beletsky A.V."/>
            <person name="Frank Y.A."/>
            <person name="Karnachuk O.V."/>
            <person name="Ravin N.V."/>
        </authorList>
    </citation>
    <scope>NUCLEOTIDE SEQUENCE [LARGE SCALE GENOMIC DNA]</scope>
</reference>
<evidence type="ECO:0000256" key="1">
    <source>
        <dbReference type="SAM" id="Phobius"/>
    </source>
</evidence>
<dbReference type="AlphaFoldDB" id="A0A6I6DIQ7"/>
<feature type="transmembrane region" description="Helical" evidence="1">
    <location>
        <begin position="6"/>
        <end position="28"/>
    </location>
</feature>
<gene>
    <name evidence="2" type="ORF">SYNTR_2140</name>
</gene>
<name>A0A6I6DIQ7_9FIRM</name>
<keyword evidence="1" id="KW-1133">Transmembrane helix</keyword>
<evidence type="ECO:0000313" key="2">
    <source>
        <dbReference type="EMBL" id="QGU00734.1"/>
    </source>
</evidence>
<dbReference type="Proteomes" id="UP000426444">
    <property type="component" value="Chromosome"/>
</dbReference>
<sequence>MQTQFLILIALIILATIIFGIMIFRFTIRFEKKALKAKQLKEEHEKTLRKKQ</sequence>
<protein>
    <submittedName>
        <fullName evidence="2">Uncharacterized protein</fullName>
    </submittedName>
</protein>
<organism evidence="2 3">
    <name type="scientific">Candidatus Syntrophocurvum alkaliphilum</name>
    <dbReference type="NCBI Taxonomy" id="2293317"/>
    <lineage>
        <taxon>Bacteria</taxon>
        <taxon>Bacillati</taxon>
        <taxon>Bacillota</taxon>
        <taxon>Clostridia</taxon>
        <taxon>Eubacteriales</taxon>
        <taxon>Syntrophomonadaceae</taxon>
        <taxon>Candidatus Syntrophocurvum</taxon>
    </lineage>
</organism>
<proteinExistence type="predicted"/>
<dbReference type="KEGG" id="salq:SYNTR_2140"/>
<keyword evidence="1" id="KW-0472">Membrane</keyword>
<dbReference type="EMBL" id="CP046457">
    <property type="protein sequence ID" value="QGU00734.1"/>
    <property type="molecule type" value="Genomic_DNA"/>
</dbReference>
<evidence type="ECO:0000313" key="3">
    <source>
        <dbReference type="Proteomes" id="UP000426444"/>
    </source>
</evidence>
<keyword evidence="3" id="KW-1185">Reference proteome</keyword>
<dbReference type="RefSeq" id="WP_156204485.1">
    <property type="nucleotide sequence ID" value="NZ_CP046457.1"/>
</dbReference>
<keyword evidence="1" id="KW-0812">Transmembrane</keyword>